<reference evidence="10 11" key="1">
    <citation type="journal article" date="2020" name="Microbiol. Resour. Announc.">
        <title>Draft Genome Sequence of a Cladosporium Species Isolated from the Mesophotic Ascidian Didemnum maculosum.</title>
        <authorList>
            <person name="Gioti A."/>
            <person name="Siaperas R."/>
            <person name="Nikolaivits E."/>
            <person name="Le Goff G."/>
            <person name="Ouazzani J."/>
            <person name="Kotoulas G."/>
            <person name="Topakas E."/>
        </authorList>
    </citation>
    <scope>NUCLEOTIDE SEQUENCE [LARGE SCALE GENOMIC DNA]</scope>
    <source>
        <strain evidence="10 11">TM138-S3</strain>
    </source>
</reference>
<evidence type="ECO:0000256" key="5">
    <source>
        <dbReference type="ARBA" id="ARBA00023002"/>
    </source>
</evidence>
<accession>A0AB34KN16</accession>
<dbReference type="SUPFAM" id="SSF51905">
    <property type="entry name" value="FAD/NAD(P)-binding domain"/>
    <property type="match status" value="1"/>
</dbReference>
<dbReference type="Pfam" id="PF05199">
    <property type="entry name" value="GMC_oxred_C"/>
    <property type="match status" value="1"/>
</dbReference>
<dbReference type="Gene3D" id="3.50.50.60">
    <property type="entry name" value="FAD/NAD(P)-binding domain"/>
    <property type="match status" value="1"/>
</dbReference>
<dbReference type="GeneID" id="96007906"/>
<dbReference type="PANTHER" id="PTHR11552:SF201">
    <property type="entry name" value="GLUCOSE-METHANOL-CHOLINE OXIDOREDUCTASE N-TERMINAL DOMAIN-CONTAINING PROTEIN"/>
    <property type="match status" value="1"/>
</dbReference>
<dbReference type="RefSeq" id="XP_069228297.1">
    <property type="nucleotide sequence ID" value="XM_069375068.1"/>
</dbReference>
<evidence type="ECO:0000256" key="7">
    <source>
        <dbReference type="RuleBase" id="RU003968"/>
    </source>
</evidence>
<protein>
    <recommendedName>
        <fullName evidence="8 9">Glucose-methanol-choline oxidoreductase N-terminal domain-containing protein</fullName>
    </recommendedName>
</protein>
<evidence type="ECO:0000259" key="8">
    <source>
        <dbReference type="PROSITE" id="PS00623"/>
    </source>
</evidence>
<dbReference type="Proteomes" id="UP000803884">
    <property type="component" value="Unassembled WGS sequence"/>
</dbReference>
<sequence length="611" mass="65449">MSNVTSLGTYDYVICGGGTAGLVLASRLTEIPSISVAVLEAGVDRSDDVNVLAPGLLTALYGNPDYDWIYTTTPQASANDRVIGHPRGKQLGGSSAINYLAYTHASQRNIDDWGELGNDGWSWEELAPFYLKAENFTKPAQAVGEDLDLSVVDPELHGQNGEIRNGFPNEGEYSPLDEAWPRAYDALGLGISSDPRDGEALGGYTILTNMDRETNTRSYAATTYLRAARNRTNLHVFTSAHVSKVNFDTEEHVPKATGVSFSINGTSHTIGAKHEVILSAGSFGSPQILEISGIGPEDVLCAAGIEPVVCNENVGENLQDHVYMPLGFEVNPGIFTLDDLANETIFNAAFDEYLANATGPLATVALGGALLSMAQVIPSNETYAAFAKDIKALTSNTTHPGLAAQHDITERNLLSPHEAAAQHMNTASGMNPAFANDTTKLFAAPTAGNYFTILAVLEHPFSRGAVHITSSNASAHPEINPNYLSHPADVLALSHIALHVQDVLARTPPLADLLVGNGTVLQPAYERLTDENVHSEIRRLVQSEYHPAGTCAMLPRENGGVVDEKFRVYGVRGLRVVDASVVPLLPRANLQTLVYAVAERAVGWVLEEFGL</sequence>
<gene>
    <name evidence="10" type="ORF">WHR41_06463</name>
</gene>
<dbReference type="PANTHER" id="PTHR11552">
    <property type="entry name" value="GLUCOSE-METHANOL-CHOLINE GMC OXIDOREDUCTASE"/>
    <property type="match status" value="1"/>
</dbReference>
<dbReference type="PIRSF" id="PIRSF000137">
    <property type="entry name" value="Alcohol_oxidase"/>
    <property type="match status" value="1"/>
</dbReference>
<feature type="binding site" evidence="6">
    <location>
        <position position="242"/>
    </location>
    <ligand>
        <name>FAD</name>
        <dbReference type="ChEBI" id="CHEBI:57692"/>
    </ligand>
</feature>
<dbReference type="Pfam" id="PF00732">
    <property type="entry name" value="GMC_oxred_N"/>
    <property type="match status" value="1"/>
</dbReference>
<comment type="similarity">
    <text evidence="2 7">Belongs to the GMC oxidoreductase family.</text>
</comment>
<name>A0AB34KN16_9PEZI</name>
<comment type="caution">
    <text evidence="10">The sequence shown here is derived from an EMBL/GenBank/DDBJ whole genome shotgun (WGS) entry which is preliminary data.</text>
</comment>
<comment type="cofactor">
    <cofactor evidence="1 6">
        <name>FAD</name>
        <dbReference type="ChEBI" id="CHEBI:57692"/>
    </cofactor>
</comment>
<dbReference type="SUPFAM" id="SSF54373">
    <property type="entry name" value="FAD-linked reductases, C-terminal domain"/>
    <property type="match status" value="1"/>
</dbReference>
<dbReference type="InterPro" id="IPR000172">
    <property type="entry name" value="GMC_OxRdtase_N"/>
</dbReference>
<evidence type="ECO:0000256" key="3">
    <source>
        <dbReference type="ARBA" id="ARBA00022630"/>
    </source>
</evidence>
<evidence type="ECO:0000256" key="2">
    <source>
        <dbReference type="ARBA" id="ARBA00010790"/>
    </source>
</evidence>
<dbReference type="GO" id="GO:0016614">
    <property type="term" value="F:oxidoreductase activity, acting on CH-OH group of donors"/>
    <property type="evidence" value="ECO:0007669"/>
    <property type="project" value="InterPro"/>
</dbReference>
<keyword evidence="5" id="KW-0560">Oxidoreductase</keyword>
<dbReference type="PROSITE" id="PS00623">
    <property type="entry name" value="GMC_OXRED_1"/>
    <property type="match status" value="1"/>
</dbReference>
<keyword evidence="4 6" id="KW-0274">FAD</keyword>
<dbReference type="InterPro" id="IPR007867">
    <property type="entry name" value="GMC_OxRtase_C"/>
</dbReference>
<dbReference type="EMBL" id="JAAQHG020000021">
    <property type="protein sequence ID" value="KAL1585191.1"/>
    <property type="molecule type" value="Genomic_DNA"/>
</dbReference>
<evidence type="ECO:0000313" key="11">
    <source>
        <dbReference type="Proteomes" id="UP000803884"/>
    </source>
</evidence>
<evidence type="ECO:0000256" key="4">
    <source>
        <dbReference type="ARBA" id="ARBA00022827"/>
    </source>
</evidence>
<evidence type="ECO:0000313" key="10">
    <source>
        <dbReference type="EMBL" id="KAL1585191.1"/>
    </source>
</evidence>
<evidence type="ECO:0000259" key="9">
    <source>
        <dbReference type="PROSITE" id="PS00624"/>
    </source>
</evidence>
<feature type="domain" description="Glucose-methanol-choline oxidoreductase N-terminal" evidence="9">
    <location>
        <begin position="281"/>
        <end position="295"/>
    </location>
</feature>
<dbReference type="AlphaFoldDB" id="A0AB34KN16"/>
<evidence type="ECO:0000256" key="6">
    <source>
        <dbReference type="PIRSR" id="PIRSR000137-2"/>
    </source>
</evidence>
<dbReference type="GO" id="GO:0050660">
    <property type="term" value="F:flavin adenine dinucleotide binding"/>
    <property type="evidence" value="ECO:0007669"/>
    <property type="project" value="InterPro"/>
</dbReference>
<dbReference type="InterPro" id="IPR012132">
    <property type="entry name" value="GMC_OxRdtase"/>
</dbReference>
<proteinExistence type="inferred from homology"/>
<organism evidence="10 11">
    <name type="scientific">Cladosporium halotolerans</name>
    <dbReference type="NCBI Taxonomy" id="1052096"/>
    <lineage>
        <taxon>Eukaryota</taxon>
        <taxon>Fungi</taxon>
        <taxon>Dikarya</taxon>
        <taxon>Ascomycota</taxon>
        <taxon>Pezizomycotina</taxon>
        <taxon>Dothideomycetes</taxon>
        <taxon>Dothideomycetidae</taxon>
        <taxon>Cladosporiales</taxon>
        <taxon>Cladosporiaceae</taxon>
        <taxon>Cladosporium</taxon>
    </lineage>
</organism>
<keyword evidence="3 7" id="KW-0285">Flavoprotein</keyword>
<dbReference type="InterPro" id="IPR036188">
    <property type="entry name" value="FAD/NAD-bd_sf"/>
</dbReference>
<dbReference type="Gene3D" id="3.30.560.10">
    <property type="entry name" value="Glucose Oxidase, domain 3"/>
    <property type="match status" value="1"/>
</dbReference>
<feature type="domain" description="Glucose-methanol-choline oxidoreductase N-terminal" evidence="8">
    <location>
        <begin position="88"/>
        <end position="111"/>
    </location>
</feature>
<evidence type="ECO:0000256" key="1">
    <source>
        <dbReference type="ARBA" id="ARBA00001974"/>
    </source>
</evidence>
<dbReference type="PROSITE" id="PS00624">
    <property type="entry name" value="GMC_OXRED_2"/>
    <property type="match status" value="1"/>
</dbReference>
<keyword evidence="11" id="KW-1185">Reference proteome</keyword>